<feature type="compositionally biased region" description="Basic and acidic residues" evidence="1">
    <location>
        <begin position="215"/>
        <end position="230"/>
    </location>
</feature>
<keyword evidence="3" id="KW-1185">Reference proteome</keyword>
<dbReference type="Proteomes" id="UP000198711">
    <property type="component" value="Unassembled WGS sequence"/>
</dbReference>
<name>A0A8X8IGC2_9BACT</name>
<feature type="region of interest" description="Disordered" evidence="1">
    <location>
        <begin position="200"/>
        <end position="230"/>
    </location>
</feature>
<reference evidence="2 3" key="1">
    <citation type="submission" date="2016-10" db="EMBL/GenBank/DDBJ databases">
        <authorList>
            <person name="Varghese N."/>
            <person name="Submissions S."/>
        </authorList>
    </citation>
    <scope>NUCLEOTIDE SEQUENCE [LARGE SCALE GENOMIC DNA]</scope>
    <source>
        <strain evidence="2 3">DSM 25353</strain>
    </source>
</reference>
<proteinExistence type="predicted"/>
<evidence type="ECO:0000256" key="1">
    <source>
        <dbReference type="SAM" id="MobiDB-lite"/>
    </source>
</evidence>
<sequence>MLVSCIATYAQINPVSFTAIRKKAIIGGKDSAVFIISLRIGEPQDTTTLFVPEYGKFKANTTIQFMTLKPEIKLYDRSAINFYRPTNFLASFPIRDVTEIMNPAAFEMPDRFPDTYLEGRINNPSDFEKKISGVMSKYFRRGYVRSVDESTSVISYSCNYVSVGKDVKYNFEASFRLSYSYKRGKSQYYRIQFVSRMNRNGDKEWETPGNQGAEQKTRELMDNVKSELNP</sequence>
<evidence type="ECO:0000313" key="2">
    <source>
        <dbReference type="EMBL" id="SDX00902.1"/>
    </source>
</evidence>
<accession>A0A8X8IGC2</accession>
<comment type="caution">
    <text evidence="2">The sequence shown here is derived from an EMBL/GenBank/DDBJ whole genome shotgun (WGS) entry which is preliminary data.</text>
</comment>
<organism evidence="2 3">
    <name type="scientific">Hydrobacter penzbergensis</name>
    <dbReference type="NCBI Taxonomy" id="1235997"/>
    <lineage>
        <taxon>Bacteria</taxon>
        <taxon>Pseudomonadati</taxon>
        <taxon>Bacteroidota</taxon>
        <taxon>Chitinophagia</taxon>
        <taxon>Chitinophagales</taxon>
        <taxon>Chitinophagaceae</taxon>
        <taxon>Hydrobacter</taxon>
    </lineage>
</organism>
<protein>
    <submittedName>
        <fullName evidence="2">Uncharacterized protein</fullName>
    </submittedName>
</protein>
<gene>
    <name evidence="2" type="ORF">SAMN05444410_10823</name>
</gene>
<evidence type="ECO:0000313" key="3">
    <source>
        <dbReference type="Proteomes" id="UP000198711"/>
    </source>
</evidence>
<dbReference type="AlphaFoldDB" id="A0A8X8IGC2"/>
<dbReference type="EMBL" id="FNNO01000008">
    <property type="protein sequence ID" value="SDX00902.1"/>
    <property type="molecule type" value="Genomic_DNA"/>
</dbReference>